<feature type="compositionally biased region" description="Polar residues" evidence="1">
    <location>
        <begin position="222"/>
        <end position="235"/>
    </location>
</feature>
<dbReference type="EMBL" id="MLKD01000023">
    <property type="protein sequence ID" value="OQE16767.1"/>
    <property type="molecule type" value="Genomic_DNA"/>
</dbReference>
<keyword evidence="3" id="KW-1185">Reference proteome</keyword>
<proteinExistence type="predicted"/>
<protein>
    <submittedName>
        <fullName evidence="2">Uncharacterized protein</fullName>
    </submittedName>
</protein>
<name>A0A1V6SRU1_9EURO</name>
<feature type="compositionally biased region" description="Acidic residues" evidence="1">
    <location>
        <begin position="236"/>
        <end position="245"/>
    </location>
</feature>
<feature type="region of interest" description="Disordered" evidence="1">
    <location>
        <begin position="434"/>
        <end position="554"/>
    </location>
</feature>
<feature type="compositionally biased region" description="Basic residues" evidence="1">
    <location>
        <begin position="1"/>
        <end position="11"/>
    </location>
</feature>
<comment type="caution">
    <text evidence="2">The sequence shown here is derived from an EMBL/GenBank/DDBJ whole genome shotgun (WGS) entry which is preliminary data.</text>
</comment>
<evidence type="ECO:0000313" key="2">
    <source>
        <dbReference type="EMBL" id="OQE16767.1"/>
    </source>
</evidence>
<feature type="compositionally biased region" description="Acidic residues" evidence="1">
    <location>
        <begin position="57"/>
        <end position="69"/>
    </location>
</feature>
<dbReference type="OrthoDB" id="4369211at2759"/>
<sequence length="554" mass="63526">MAKGKKGKNSRNQKNDPPDARAIQTPFSDREETVEQQETPPQVEAGEEFAPGADGSEGQDSDTGSEPENEGPPVEGKPPRLKRWIKEVILRETSGEKAQSIEDFFNSEEPDARDCRPFFEELNQRIRAANQEHGVIDLDEGTIPPGAYDPIADTCRRKVLANKDNPEEAWVAFHETRNLLKKINRRHHLPRTWNFHSSWCERICGQDPTMPEPSDDEVESSGYESQAVTDTGQEQDLTDDSDDPEATSVRPTGLDSLESRAMKEQRRHNGGKVLFWWPKGTGTQIFVRYGDSSAPIYRIRAGSHEMYDQKRVEKVLTTKTRGSQKVPLIKNDIPSEEWKFGRQHVEDIRGIGWKVEDDDEVGIDPLSFIRPVPNSVYPQTRAWVKWKDGKSTLEGRQFIRRITNGSSLQGDQVIYQKAEDLETAYRLRHGWEQSDSEIDTDVRPSKRHGHAKMRSEIKTETDSDDGYPLRYTSHRKKQGRTSARRRGRARASSEDDVDTQSDTSRSERVKRNNTGRRRSTRDLEKGRSKDETIRLLEEQLQQLQMGRRRGRHRT</sequence>
<feature type="region of interest" description="Disordered" evidence="1">
    <location>
        <begin position="1"/>
        <end position="82"/>
    </location>
</feature>
<reference evidence="3" key="1">
    <citation type="journal article" date="2017" name="Nat. Microbiol.">
        <title>Global analysis of biosynthetic gene clusters reveals vast potential of secondary metabolite production in Penicillium species.</title>
        <authorList>
            <person name="Nielsen J.C."/>
            <person name="Grijseels S."/>
            <person name="Prigent S."/>
            <person name="Ji B."/>
            <person name="Dainat J."/>
            <person name="Nielsen K.F."/>
            <person name="Frisvad J.C."/>
            <person name="Workman M."/>
            <person name="Nielsen J."/>
        </authorList>
    </citation>
    <scope>NUCLEOTIDE SEQUENCE [LARGE SCALE GENOMIC DNA]</scope>
    <source>
        <strain evidence="3">IBT 24891</strain>
    </source>
</reference>
<dbReference type="AlphaFoldDB" id="A0A1V6SRU1"/>
<feature type="compositionally biased region" description="Basic and acidic residues" evidence="1">
    <location>
        <begin position="520"/>
        <end position="537"/>
    </location>
</feature>
<accession>A0A1V6SRU1</accession>
<evidence type="ECO:0000313" key="3">
    <source>
        <dbReference type="Proteomes" id="UP000191285"/>
    </source>
</evidence>
<feature type="compositionally biased region" description="Basic residues" evidence="1">
    <location>
        <begin position="472"/>
        <end position="489"/>
    </location>
</feature>
<feature type="region of interest" description="Disordered" evidence="1">
    <location>
        <begin position="206"/>
        <end position="255"/>
    </location>
</feature>
<evidence type="ECO:0000256" key="1">
    <source>
        <dbReference type="SAM" id="MobiDB-lite"/>
    </source>
</evidence>
<gene>
    <name evidence="2" type="ORF">PENSTE_c023G02329</name>
</gene>
<organism evidence="2 3">
    <name type="scientific">Penicillium steckii</name>
    <dbReference type="NCBI Taxonomy" id="303698"/>
    <lineage>
        <taxon>Eukaryota</taxon>
        <taxon>Fungi</taxon>
        <taxon>Dikarya</taxon>
        <taxon>Ascomycota</taxon>
        <taxon>Pezizomycotina</taxon>
        <taxon>Eurotiomycetes</taxon>
        <taxon>Eurotiomycetidae</taxon>
        <taxon>Eurotiales</taxon>
        <taxon>Aspergillaceae</taxon>
        <taxon>Penicillium</taxon>
    </lineage>
</organism>
<dbReference type="Proteomes" id="UP000191285">
    <property type="component" value="Unassembled WGS sequence"/>
</dbReference>